<name>A0ABT9KVI5_9ACTN</name>
<proteinExistence type="predicted"/>
<comment type="caution">
    <text evidence="2">The sequence shown here is derived from an EMBL/GenBank/DDBJ whole genome shotgun (WGS) entry which is preliminary data.</text>
</comment>
<feature type="region of interest" description="Disordered" evidence="1">
    <location>
        <begin position="96"/>
        <end position="147"/>
    </location>
</feature>
<organism evidence="2 3">
    <name type="scientific">Streptomyces demainii</name>
    <dbReference type="NCBI Taxonomy" id="588122"/>
    <lineage>
        <taxon>Bacteria</taxon>
        <taxon>Bacillati</taxon>
        <taxon>Actinomycetota</taxon>
        <taxon>Actinomycetes</taxon>
        <taxon>Kitasatosporales</taxon>
        <taxon>Streptomycetaceae</taxon>
        <taxon>Streptomyces</taxon>
    </lineage>
</organism>
<feature type="compositionally biased region" description="Basic and acidic residues" evidence="1">
    <location>
        <begin position="96"/>
        <end position="109"/>
    </location>
</feature>
<dbReference type="Proteomes" id="UP001234880">
    <property type="component" value="Unassembled WGS sequence"/>
</dbReference>
<gene>
    <name evidence="2" type="ORF">JOF35_004738</name>
</gene>
<evidence type="ECO:0000313" key="3">
    <source>
        <dbReference type="Proteomes" id="UP001234880"/>
    </source>
</evidence>
<evidence type="ECO:0000256" key="1">
    <source>
        <dbReference type="SAM" id="MobiDB-lite"/>
    </source>
</evidence>
<evidence type="ECO:0000313" key="2">
    <source>
        <dbReference type="EMBL" id="MDP9612461.1"/>
    </source>
</evidence>
<keyword evidence="3" id="KW-1185">Reference proteome</keyword>
<reference evidence="2 3" key="1">
    <citation type="submission" date="2023-07" db="EMBL/GenBank/DDBJ databases">
        <title>Sequencing the genomes of 1000 actinobacteria strains.</title>
        <authorList>
            <person name="Klenk H.-P."/>
        </authorList>
    </citation>
    <scope>NUCLEOTIDE SEQUENCE [LARGE SCALE GENOMIC DNA]</scope>
    <source>
        <strain evidence="2 3">DSM 41600</strain>
    </source>
</reference>
<protein>
    <submittedName>
        <fullName evidence="2">Uncharacterized protein</fullName>
    </submittedName>
</protein>
<dbReference type="EMBL" id="JAURUE010000001">
    <property type="protein sequence ID" value="MDP9612461.1"/>
    <property type="molecule type" value="Genomic_DNA"/>
</dbReference>
<accession>A0ABT9KVI5</accession>
<sequence length="147" mass="16024">MEVREVAVESAVQNFTDAALSESILSAFAHQCIRQRFIASALTGIDGPFYVFSAGFKRSTWRGGERKTLAAKSTRGCDGEDREVIGRLVFAERAEAGRGDRRGAGRKGPDGPVKTFRPAHPTREAFEITGFRDGSTRPGRCGERSSK</sequence>
<dbReference type="RefSeq" id="WP_143712572.1">
    <property type="nucleotide sequence ID" value="NZ_JAURUE010000001.1"/>
</dbReference>